<name>A0A225DRE5_9BACT</name>
<dbReference type="OrthoDB" id="1903830at2"/>
<comment type="caution">
    <text evidence="2">The sequence shown here is derived from an EMBL/GenBank/DDBJ whole genome shotgun (WGS) entry which is preliminary data.</text>
</comment>
<protein>
    <submittedName>
        <fullName evidence="2">Phage-related protein</fullName>
    </submittedName>
</protein>
<dbReference type="RefSeq" id="WP_088255406.1">
    <property type="nucleotide sequence ID" value="NZ_NIDE01000005.1"/>
</dbReference>
<dbReference type="EMBL" id="NIDE01000005">
    <property type="protein sequence ID" value="OWK42204.1"/>
    <property type="molecule type" value="Genomic_DNA"/>
</dbReference>
<sequence>MSNAPSRNPAGNDTLTGLLNFALFKFLQGVDGCLPARVIAYDPATNRAQVQPLIVQVTTGAEQVACAQVASVPVARWGAGGFLVYFPVASGDKGWLIANDCDISIYKQTGEQSPPNTNRQHDFGDGWFLPDTAVGGATLADPGKCCVQSTDGTTSITMGGGVITLTAPTEIVLDTPLVSIAGQIIGGTNPAYTRTATFNGTVNTTGDVVAGSISLQGHVHSGVTAGGADTGGPV</sequence>
<dbReference type="Gene3D" id="2.40.50.230">
    <property type="entry name" value="Gp5 N-terminal domain"/>
    <property type="match status" value="1"/>
</dbReference>
<evidence type="ECO:0000313" key="2">
    <source>
        <dbReference type="EMBL" id="OWK42204.1"/>
    </source>
</evidence>
<organism evidence="2 3">
    <name type="scientific">Fimbriiglobus ruber</name>
    <dbReference type="NCBI Taxonomy" id="1908690"/>
    <lineage>
        <taxon>Bacteria</taxon>
        <taxon>Pseudomonadati</taxon>
        <taxon>Planctomycetota</taxon>
        <taxon>Planctomycetia</taxon>
        <taxon>Gemmatales</taxon>
        <taxon>Gemmataceae</taxon>
        <taxon>Fimbriiglobus</taxon>
    </lineage>
</organism>
<reference evidence="3" key="1">
    <citation type="submission" date="2017-06" db="EMBL/GenBank/DDBJ databases">
        <title>Genome analysis of Fimbriiglobus ruber SP5, the first member of the order Planctomycetales with confirmed chitinolytic capability.</title>
        <authorList>
            <person name="Ravin N.V."/>
            <person name="Rakitin A.L."/>
            <person name="Ivanova A.A."/>
            <person name="Beletsky A.V."/>
            <person name="Kulichevskaya I.S."/>
            <person name="Mardanov A.V."/>
            <person name="Dedysh S.N."/>
        </authorList>
    </citation>
    <scope>NUCLEOTIDE SEQUENCE [LARGE SCALE GENOMIC DNA]</scope>
    <source>
        <strain evidence="3">SP5</strain>
    </source>
</reference>
<gene>
    <name evidence="2" type="ORF">FRUB_04282</name>
</gene>
<evidence type="ECO:0000259" key="1">
    <source>
        <dbReference type="Pfam" id="PF18352"/>
    </source>
</evidence>
<dbReference type="AlphaFoldDB" id="A0A225DRE5"/>
<dbReference type="InterPro" id="IPR041599">
    <property type="entry name" value="Gp138_N"/>
</dbReference>
<dbReference type="InterPro" id="IPR044033">
    <property type="entry name" value="GpV-like_apex"/>
</dbReference>
<feature type="domain" description="Phage protein Gp138 N-terminal" evidence="1">
    <location>
        <begin position="34"/>
        <end position="130"/>
    </location>
</feature>
<dbReference type="Pfam" id="PF18946">
    <property type="entry name" value="Apex"/>
    <property type="match status" value="1"/>
</dbReference>
<proteinExistence type="predicted"/>
<evidence type="ECO:0000313" key="3">
    <source>
        <dbReference type="Proteomes" id="UP000214646"/>
    </source>
</evidence>
<dbReference type="Proteomes" id="UP000214646">
    <property type="component" value="Unassembled WGS sequence"/>
</dbReference>
<dbReference type="Pfam" id="PF18352">
    <property type="entry name" value="Gp138_N"/>
    <property type="match status" value="1"/>
</dbReference>
<dbReference type="InterPro" id="IPR037026">
    <property type="entry name" value="Vgr_OB-fold_dom_sf"/>
</dbReference>
<keyword evidence="3" id="KW-1185">Reference proteome</keyword>
<accession>A0A225DRE5</accession>